<dbReference type="EMBL" id="CP011770">
    <property type="protein sequence ID" value="AKM09822.1"/>
    <property type="molecule type" value="Genomic_DNA"/>
</dbReference>
<protein>
    <submittedName>
        <fullName evidence="5">Uncharacterized protein</fullName>
    </submittedName>
</protein>
<evidence type="ECO:0000256" key="4">
    <source>
        <dbReference type="ARBA" id="ARBA00023136"/>
    </source>
</evidence>
<organism evidence="5 6">
    <name type="scientific">Croceicoccus naphthovorans</name>
    <dbReference type="NCBI Taxonomy" id="1348774"/>
    <lineage>
        <taxon>Bacteria</taxon>
        <taxon>Pseudomonadati</taxon>
        <taxon>Pseudomonadota</taxon>
        <taxon>Alphaproteobacteria</taxon>
        <taxon>Sphingomonadales</taxon>
        <taxon>Erythrobacteraceae</taxon>
        <taxon>Croceicoccus</taxon>
    </lineage>
</organism>
<dbReference type="InterPro" id="IPR032808">
    <property type="entry name" value="DoxX"/>
</dbReference>
<evidence type="ECO:0000313" key="5">
    <source>
        <dbReference type="EMBL" id="AKM09822.1"/>
    </source>
</evidence>
<dbReference type="PATRIC" id="fig|1348774.3.peg.1510"/>
<dbReference type="STRING" id="1348774.AB433_07225"/>
<evidence type="ECO:0000256" key="1">
    <source>
        <dbReference type="ARBA" id="ARBA00004141"/>
    </source>
</evidence>
<dbReference type="Pfam" id="PF13564">
    <property type="entry name" value="DoxX_2"/>
    <property type="match status" value="1"/>
</dbReference>
<keyword evidence="6" id="KW-1185">Reference proteome</keyword>
<reference evidence="5 6" key="1">
    <citation type="submission" date="2015-06" db="EMBL/GenBank/DDBJ databases">
        <authorList>
            <person name="Zeng Y."/>
            <person name="Huang Y."/>
        </authorList>
    </citation>
    <scope>NUCLEOTIDE SEQUENCE [LARGE SCALE GENOMIC DNA]</scope>
    <source>
        <strain evidence="5 6">PQ-2</strain>
    </source>
</reference>
<accession>A0A0G3XF42</accession>
<dbReference type="OrthoDB" id="8856615at2"/>
<dbReference type="PANTHER" id="PTHR36974:SF1">
    <property type="entry name" value="DOXX FAMILY MEMBRANE PROTEIN"/>
    <property type="match status" value="1"/>
</dbReference>
<dbReference type="AlphaFoldDB" id="A0A0G3XF42"/>
<dbReference type="RefSeq" id="WP_047820506.1">
    <property type="nucleotide sequence ID" value="NZ_CP011770.1"/>
</dbReference>
<gene>
    <name evidence="5" type="ORF">AB433_07225</name>
</gene>
<evidence type="ECO:0000313" key="6">
    <source>
        <dbReference type="Proteomes" id="UP000035287"/>
    </source>
</evidence>
<name>A0A0G3XF42_9SPHN</name>
<keyword evidence="4" id="KW-0472">Membrane</keyword>
<dbReference type="PANTHER" id="PTHR36974">
    <property type="entry name" value="MEMBRANE PROTEIN-RELATED"/>
    <property type="match status" value="1"/>
</dbReference>
<keyword evidence="3" id="KW-1133">Transmembrane helix</keyword>
<evidence type="ECO:0000256" key="2">
    <source>
        <dbReference type="ARBA" id="ARBA00022692"/>
    </source>
</evidence>
<keyword evidence="2" id="KW-0812">Transmembrane</keyword>
<dbReference type="KEGG" id="cna:AB433_07225"/>
<proteinExistence type="predicted"/>
<sequence length="149" mass="16282">MDGRGSSSETGGKRITRWLLAALYLIAGYAHLAAPAPFLRITPDWVPKPEQVILLTGIAEAAGAIALIQPWNLSLRKAGAVGLALYALCVWPANVNHMLIDFAQPYGGWDATIIWAYHIPRMLLQPALIWAALWSGGVIGWPRRTESRT</sequence>
<comment type="subcellular location">
    <subcellularLocation>
        <location evidence="1">Membrane</location>
        <topology evidence="1">Multi-pass membrane protein</topology>
    </subcellularLocation>
</comment>
<dbReference type="Proteomes" id="UP000035287">
    <property type="component" value="Chromosome"/>
</dbReference>
<evidence type="ECO:0000256" key="3">
    <source>
        <dbReference type="ARBA" id="ARBA00022989"/>
    </source>
</evidence>
<dbReference type="GO" id="GO:0016020">
    <property type="term" value="C:membrane"/>
    <property type="evidence" value="ECO:0007669"/>
    <property type="project" value="UniProtKB-SubCell"/>
</dbReference>